<dbReference type="AlphaFoldDB" id="A0A9N8WSS3"/>
<evidence type="ECO:0000313" key="1">
    <source>
        <dbReference type="EMBL" id="CAG8495559.1"/>
    </source>
</evidence>
<organism evidence="1 2">
    <name type="scientific">Diversispora eburnea</name>
    <dbReference type="NCBI Taxonomy" id="1213867"/>
    <lineage>
        <taxon>Eukaryota</taxon>
        <taxon>Fungi</taxon>
        <taxon>Fungi incertae sedis</taxon>
        <taxon>Mucoromycota</taxon>
        <taxon>Glomeromycotina</taxon>
        <taxon>Glomeromycetes</taxon>
        <taxon>Diversisporales</taxon>
        <taxon>Diversisporaceae</taxon>
        <taxon>Diversispora</taxon>
    </lineage>
</organism>
<dbReference type="EMBL" id="CAJVPK010000332">
    <property type="protein sequence ID" value="CAG8495559.1"/>
    <property type="molecule type" value="Genomic_DNA"/>
</dbReference>
<comment type="caution">
    <text evidence="1">The sequence shown here is derived from an EMBL/GenBank/DDBJ whole genome shotgun (WGS) entry which is preliminary data.</text>
</comment>
<dbReference type="Proteomes" id="UP000789706">
    <property type="component" value="Unassembled WGS sequence"/>
</dbReference>
<proteinExistence type="predicted"/>
<evidence type="ECO:0000313" key="2">
    <source>
        <dbReference type="Proteomes" id="UP000789706"/>
    </source>
</evidence>
<gene>
    <name evidence="1" type="ORF">DEBURN_LOCUS4401</name>
</gene>
<protein>
    <submittedName>
        <fullName evidence="1">2595_t:CDS:1</fullName>
    </submittedName>
</protein>
<sequence length="135" mass="15360">MNTQARTLLIQNGIDLSSSPPQATLDYPSFTRKFAINNLCPKTIRKSIVSSHQNFDCDSLFWAIINQKETLKSLRLRFVNLNFVEKNSSPIGQFISLQELSIIEDSELHKSDCLFLASSFTQLIVFHYSRIGFAV</sequence>
<keyword evidence="2" id="KW-1185">Reference proteome</keyword>
<reference evidence="1" key="1">
    <citation type="submission" date="2021-06" db="EMBL/GenBank/DDBJ databases">
        <authorList>
            <person name="Kallberg Y."/>
            <person name="Tangrot J."/>
            <person name="Rosling A."/>
        </authorList>
    </citation>
    <scope>NUCLEOTIDE SEQUENCE</scope>
    <source>
        <strain evidence="1">AZ414A</strain>
    </source>
</reference>
<name>A0A9N8WSS3_9GLOM</name>
<accession>A0A9N8WSS3</accession>